<feature type="transmembrane region" description="Helical" evidence="6">
    <location>
        <begin position="341"/>
        <end position="363"/>
    </location>
</feature>
<feature type="transmembrane region" description="Helical" evidence="6">
    <location>
        <begin position="275"/>
        <end position="297"/>
    </location>
</feature>
<protein>
    <recommendedName>
        <fullName evidence="7">Major facilitator superfamily (MFS) profile domain-containing protein</fullName>
    </recommendedName>
</protein>
<accession>A0AAV9PKY3</accession>
<evidence type="ECO:0000256" key="6">
    <source>
        <dbReference type="SAM" id="Phobius"/>
    </source>
</evidence>
<dbReference type="GO" id="GO:0022857">
    <property type="term" value="F:transmembrane transporter activity"/>
    <property type="evidence" value="ECO:0007669"/>
    <property type="project" value="InterPro"/>
</dbReference>
<keyword evidence="5 6" id="KW-0472">Membrane</keyword>
<evidence type="ECO:0000256" key="3">
    <source>
        <dbReference type="ARBA" id="ARBA00022692"/>
    </source>
</evidence>
<evidence type="ECO:0000256" key="4">
    <source>
        <dbReference type="ARBA" id="ARBA00022989"/>
    </source>
</evidence>
<sequence>MARLSAEKQHLEEVGHALEIESNAVQEVTPEISRLPRKTQLKIDIRLIIPVGIVYALSIIDRINIGQANVVGMAEELQLEVGSRYNIALMVFFPAYILGELPSNLSLVKFGVANTLSVLTIGMGCFTIAQGQVHSWQALAAMRFMLGLFEAGVFPAVILLCSSWYPRYQVHLRLAMLYGIGLVASGFAGVLAYGLGQMEGLSGWGGWRWIFTIEGAITIAIGICLRFIIDDFPDRAKFLSAEERETVMQRLTADRGNATTEKVTWKNLKDLSKDLTLWVTTWMYFCNVVAVYGLAYFVPSIIADMGYSGVMAALYSAPPYLVGLGFLLIGGFVADKIHRRLPIIIVQTSLGIVGLAIMSQPSLSSQARYAGIFLSIASCQANNAAILIFGQNNIVGSAKMNLASILNIAAGALSGIVASNIYTSNTAPGYLPGLATTMALNGCLICTCVLAWIILAKRNRVADRGEVIYHGVPGWRWTL</sequence>
<feature type="transmembrane region" description="Helical" evidence="6">
    <location>
        <begin position="174"/>
        <end position="195"/>
    </location>
</feature>
<dbReference type="GO" id="GO:0016020">
    <property type="term" value="C:membrane"/>
    <property type="evidence" value="ECO:0007669"/>
    <property type="project" value="UniProtKB-SubCell"/>
</dbReference>
<feature type="domain" description="Major facilitator superfamily (MFS) profile" evidence="7">
    <location>
        <begin position="47"/>
        <end position="479"/>
    </location>
</feature>
<evidence type="ECO:0000256" key="1">
    <source>
        <dbReference type="ARBA" id="ARBA00004141"/>
    </source>
</evidence>
<dbReference type="SUPFAM" id="SSF103473">
    <property type="entry name" value="MFS general substrate transporter"/>
    <property type="match status" value="1"/>
</dbReference>
<dbReference type="RefSeq" id="XP_064662210.1">
    <property type="nucleotide sequence ID" value="XM_064799455.1"/>
</dbReference>
<dbReference type="Gene3D" id="1.20.1250.20">
    <property type="entry name" value="MFS general substrate transporter like domains"/>
    <property type="match status" value="2"/>
</dbReference>
<gene>
    <name evidence="8" type="ORF">LTR77_002196</name>
</gene>
<comment type="caution">
    <text evidence="8">The sequence shown here is derived from an EMBL/GenBank/DDBJ whole genome shotgun (WGS) entry which is preliminary data.</text>
</comment>
<keyword evidence="3 6" id="KW-0812">Transmembrane</keyword>
<name>A0AAV9PKY3_9PEZI</name>
<dbReference type="InterPro" id="IPR020846">
    <property type="entry name" value="MFS_dom"/>
</dbReference>
<dbReference type="InterPro" id="IPR036259">
    <property type="entry name" value="MFS_trans_sf"/>
</dbReference>
<dbReference type="GeneID" id="89923543"/>
<feature type="transmembrane region" description="Helical" evidence="6">
    <location>
        <begin position="317"/>
        <end position="334"/>
    </location>
</feature>
<evidence type="ECO:0000313" key="9">
    <source>
        <dbReference type="Proteomes" id="UP001337655"/>
    </source>
</evidence>
<feature type="transmembrane region" description="Helical" evidence="6">
    <location>
        <begin position="207"/>
        <end position="229"/>
    </location>
</feature>
<dbReference type="InterPro" id="IPR011701">
    <property type="entry name" value="MFS"/>
</dbReference>
<feature type="transmembrane region" description="Helical" evidence="6">
    <location>
        <begin position="141"/>
        <end position="162"/>
    </location>
</feature>
<organism evidence="8 9">
    <name type="scientific">Saxophila tyrrhenica</name>
    <dbReference type="NCBI Taxonomy" id="1690608"/>
    <lineage>
        <taxon>Eukaryota</taxon>
        <taxon>Fungi</taxon>
        <taxon>Dikarya</taxon>
        <taxon>Ascomycota</taxon>
        <taxon>Pezizomycotina</taxon>
        <taxon>Dothideomycetes</taxon>
        <taxon>Dothideomycetidae</taxon>
        <taxon>Mycosphaerellales</taxon>
        <taxon>Extremaceae</taxon>
        <taxon>Saxophila</taxon>
    </lineage>
</organism>
<feature type="transmembrane region" description="Helical" evidence="6">
    <location>
        <begin position="43"/>
        <end position="63"/>
    </location>
</feature>
<reference evidence="8 9" key="1">
    <citation type="submission" date="2023-08" db="EMBL/GenBank/DDBJ databases">
        <title>Black Yeasts Isolated from many extreme environments.</title>
        <authorList>
            <person name="Coleine C."/>
            <person name="Stajich J.E."/>
            <person name="Selbmann L."/>
        </authorList>
    </citation>
    <scope>NUCLEOTIDE SEQUENCE [LARGE SCALE GENOMIC DNA]</scope>
    <source>
        <strain evidence="8 9">CCFEE 5935</strain>
    </source>
</reference>
<dbReference type="AlphaFoldDB" id="A0AAV9PKY3"/>
<dbReference type="PROSITE" id="PS50850">
    <property type="entry name" value="MFS"/>
    <property type="match status" value="1"/>
</dbReference>
<keyword evidence="2" id="KW-0813">Transport</keyword>
<feature type="transmembrane region" description="Helical" evidence="6">
    <location>
        <begin position="369"/>
        <end position="390"/>
    </location>
</feature>
<dbReference type="FunFam" id="1.20.1250.20:FF:000018">
    <property type="entry name" value="MFS transporter permease"/>
    <property type="match status" value="1"/>
</dbReference>
<keyword evidence="9" id="KW-1185">Reference proteome</keyword>
<dbReference type="PANTHER" id="PTHR43791:SF3">
    <property type="entry name" value="MAJOR FACILITATOR SUPERFAMILY (MFS) PROFILE DOMAIN-CONTAINING PROTEIN"/>
    <property type="match status" value="1"/>
</dbReference>
<evidence type="ECO:0000259" key="7">
    <source>
        <dbReference type="PROSITE" id="PS50850"/>
    </source>
</evidence>
<feature type="transmembrane region" description="Helical" evidence="6">
    <location>
        <begin position="111"/>
        <end position="129"/>
    </location>
</feature>
<comment type="subcellular location">
    <subcellularLocation>
        <location evidence="1">Membrane</location>
        <topology evidence="1">Multi-pass membrane protein</topology>
    </subcellularLocation>
</comment>
<feature type="transmembrane region" description="Helical" evidence="6">
    <location>
        <begin position="402"/>
        <end position="422"/>
    </location>
</feature>
<evidence type="ECO:0000256" key="5">
    <source>
        <dbReference type="ARBA" id="ARBA00023136"/>
    </source>
</evidence>
<feature type="transmembrane region" description="Helical" evidence="6">
    <location>
        <begin position="434"/>
        <end position="455"/>
    </location>
</feature>
<keyword evidence="4 6" id="KW-1133">Transmembrane helix</keyword>
<dbReference type="Proteomes" id="UP001337655">
    <property type="component" value="Unassembled WGS sequence"/>
</dbReference>
<dbReference type="Pfam" id="PF07690">
    <property type="entry name" value="MFS_1"/>
    <property type="match status" value="1"/>
</dbReference>
<dbReference type="EMBL" id="JAVRRT010000003">
    <property type="protein sequence ID" value="KAK5173515.1"/>
    <property type="molecule type" value="Genomic_DNA"/>
</dbReference>
<dbReference type="PANTHER" id="PTHR43791">
    <property type="entry name" value="PERMEASE-RELATED"/>
    <property type="match status" value="1"/>
</dbReference>
<feature type="transmembrane region" description="Helical" evidence="6">
    <location>
        <begin position="83"/>
        <end position="99"/>
    </location>
</feature>
<proteinExistence type="predicted"/>
<evidence type="ECO:0000313" key="8">
    <source>
        <dbReference type="EMBL" id="KAK5173515.1"/>
    </source>
</evidence>
<evidence type="ECO:0000256" key="2">
    <source>
        <dbReference type="ARBA" id="ARBA00022448"/>
    </source>
</evidence>